<evidence type="ECO:0000313" key="1">
    <source>
        <dbReference type="EMBL" id="GMI07746.1"/>
    </source>
</evidence>
<accession>A0A9W7CK78</accession>
<organism evidence="1 2">
    <name type="scientific">Triparma laevis f. longispina</name>
    <dbReference type="NCBI Taxonomy" id="1714387"/>
    <lineage>
        <taxon>Eukaryota</taxon>
        <taxon>Sar</taxon>
        <taxon>Stramenopiles</taxon>
        <taxon>Ochrophyta</taxon>
        <taxon>Bolidophyceae</taxon>
        <taxon>Parmales</taxon>
        <taxon>Triparmaceae</taxon>
        <taxon>Triparma</taxon>
    </lineage>
</organism>
<proteinExistence type="predicted"/>
<name>A0A9W7CK78_9STRA</name>
<sequence>MCAASLTKANFEYTWLLVCIHSTQVPFVARFLQFMSPTLDIVAMEVVLLFLELLETSELLEGRTLIDWNIMWAKRIWKKCIKQNSTIGDEIALEAAHKKAVDLKYKRREHLFGAIVTTNTISEISAILISSMTDLDAGH</sequence>
<protein>
    <submittedName>
        <fullName evidence="1">Uncharacterized protein</fullName>
    </submittedName>
</protein>
<dbReference type="AlphaFoldDB" id="A0A9W7CK78"/>
<reference evidence="2" key="1">
    <citation type="journal article" date="2023" name="Commun. Biol.">
        <title>Genome analysis of Parmales, the sister group of diatoms, reveals the evolutionary specialization of diatoms from phago-mixotrophs to photoautotrophs.</title>
        <authorList>
            <person name="Ban H."/>
            <person name="Sato S."/>
            <person name="Yoshikawa S."/>
            <person name="Yamada K."/>
            <person name="Nakamura Y."/>
            <person name="Ichinomiya M."/>
            <person name="Sato N."/>
            <person name="Blanc-Mathieu R."/>
            <person name="Endo H."/>
            <person name="Kuwata A."/>
            <person name="Ogata H."/>
        </authorList>
    </citation>
    <scope>NUCLEOTIDE SEQUENCE [LARGE SCALE GENOMIC DNA]</scope>
    <source>
        <strain evidence="2">NIES 3700</strain>
    </source>
</reference>
<dbReference type="EMBL" id="BRXW01000115">
    <property type="protein sequence ID" value="GMI07746.1"/>
    <property type="molecule type" value="Genomic_DNA"/>
</dbReference>
<gene>
    <name evidence="1" type="ORF">TrLO_g11540</name>
</gene>
<keyword evidence="2" id="KW-1185">Reference proteome</keyword>
<evidence type="ECO:0000313" key="2">
    <source>
        <dbReference type="Proteomes" id="UP001165122"/>
    </source>
</evidence>
<comment type="caution">
    <text evidence="1">The sequence shown here is derived from an EMBL/GenBank/DDBJ whole genome shotgun (WGS) entry which is preliminary data.</text>
</comment>
<dbReference type="Proteomes" id="UP001165122">
    <property type="component" value="Unassembled WGS sequence"/>
</dbReference>